<keyword evidence="1" id="KW-1133">Transmembrane helix</keyword>
<evidence type="ECO:0000313" key="2">
    <source>
        <dbReference type="EMBL" id="MBZ6075657.1"/>
    </source>
</evidence>
<proteinExistence type="predicted"/>
<accession>A0ABS7VKX1</accession>
<gene>
    <name evidence="2" type="ORF">K9B37_05070</name>
</gene>
<keyword evidence="1" id="KW-0812">Transmembrane</keyword>
<feature type="transmembrane region" description="Helical" evidence="1">
    <location>
        <begin position="96"/>
        <end position="114"/>
    </location>
</feature>
<sequence>MIRYLLLIPLALLIAVGASTLFLFIASVVDPVMGTLTGDTLLVGFWAFVDEVFSVEDPGPMIAETAFAVGRVAFLLLVFPPLLVAVVGEVVRARSVIWYAGAMAVLTAAIPWVLRGSARIATPGELHVSAVLGLTGAVAGLIYWAIAGRDAGGFKPSDPPFPGRAAP</sequence>
<evidence type="ECO:0000256" key="1">
    <source>
        <dbReference type="SAM" id="Phobius"/>
    </source>
</evidence>
<dbReference type="Proteomes" id="UP000704176">
    <property type="component" value="Unassembled WGS sequence"/>
</dbReference>
<keyword evidence="3" id="KW-1185">Reference proteome</keyword>
<organism evidence="2 3">
    <name type="scientific">Microvirga puerhi</name>
    <dbReference type="NCBI Taxonomy" id="2876078"/>
    <lineage>
        <taxon>Bacteria</taxon>
        <taxon>Pseudomonadati</taxon>
        <taxon>Pseudomonadota</taxon>
        <taxon>Alphaproteobacteria</taxon>
        <taxon>Hyphomicrobiales</taxon>
        <taxon>Methylobacteriaceae</taxon>
        <taxon>Microvirga</taxon>
    </lineage>
</organism>
<protein>
    <submittedName>
        <fullName evidence="2">Uncharacterized protein</fullName>
    </submittedName>
</protein>
<feature type="transmembrane region" description="Helical" evidence="1">
    <location>
        <begin position="61"/>
        <end position="84"/>
    </location>
</feature>
<feature type="transmembrane region" description="Helical" evidence="1">
    <location>
        <begin position="126"/>
        <end position="146"/>
    </location>
</feature>
<reference evidence="2 3" key="1">
    <citation type="submission" date="2021-09" db="EMBL/GenBank/DDBJ databases">
        <title>The complete genome sequence of a new microorganism.</title>
        <authorList>
            <person name="Zi Z."/>
        </authorList>
    </citation>
    <scope>NUCLEOTIDE SEQUENCE [LARGE SCALE GENOMIC DNA]</scope>
    <source>
        <strain evidence="2 3">WGZ8</strain>
    </source>
</reference>
<evidence type="ECO:0000313" key="3">
    <source>
        <dbReference type="Proteomes" id="UP000704176"/>
    </source>
</evidence>
<feature type="transmembrane region" description="Helical" evidence="1">
    <location>
        <begin position="6"/>
        <end position="25"/>
    </location>
</feature>
<dbReference type="RefSeq" id="WP_224311778.1">
    <property type="nucleotide sequence ID" value="NZ_JAIRBM010000003.1"/>
</dbReference>
<keyword evidence="1" id="KW-0472">Membrane</keyword>
<comment type="caution">
    <text evidence="2">The sequence shown here is derived from an EMBL/GenBank/DDBJ whole genome shotgun (WGS) entry which is preliminary data.</text>
</comment>
<dbReference type="EMBL" id="JAIRBM010000003">
    <property type="protein sequence ID" value="MBZ6075657.1"/>
    <property type="molecule type" value="Genomic_DNA"/>
</dbReference>
<name>A0ABS7VKX1_9HYPH</name>